<organism evidence="1 2">
    <name type="scientific">Aeromonas veronii</name>
    <dbReference type="NCBI Taxonomy" id="654"/>
    <lineage>
        <taxon>Bacteria</taxon>
        <taxon>Pseudomonadati</taxon>
        <taxon>Pseudomonadota</taxon>
        <taxon>Gammaproteobacteria</taxon>
        <taxon>Aeromonadales</taxon>
        <taxon>Aeromonadaceae</taxon>
        <taxon>Aeromonas</taxon>
    </lineage>
</organism>
<dbReference type="EMBL" id="PZKL01000038">
    <property type="protein sequence ID" value="PTH79960.1"/>
    <property type="molecule type" value="Genomic_DNA"/>
</dbReference>
<name>A0A2T4MZE2_AERVE</name>
<dbReference type="Proteomes" id="UP000241986">
    <property type="component" value="Unassembled WGS sequence"/>
</dbReference>
<gene>
    <name evidence="1" type="ORF">DAA48_16995</name>
</gene>
<comment type="caution">
    <text evidence="1">The sequence shown here is derived from an EMBL/GenBank/DDBJ whole genome shotgun (WGS) entry which is preliminary data.</text>
</comment>
<dbReference type="AlphaFoldDB" id="A0A2T4MZE2"/>
<protein>
    <submittedName>
        <fullName evidence="1">Uncharacterized protein</fullName>
    </submittedName>
</protein>
<proteinExistence type="predicted"/>
<sequence>MDMEKKDDSRIYISSALESAITIAQVAELINSAPFQEEVIEDLYVVFTPEELAGQFASNKAMANDHPKTHHVVDALRLLVDGGALFDYDIAFEHATLIVEVLVTR</sequence>
<reference evidence="1 2" key="1">
    <citation type="submission" date="2018-03" db="EMBL/GenBank/DDBJ databases">
        <title>Aeromonas veronii whole genome sequencing and analysis.</title>
        <authorList>
            <person name="Xie H."/>
            <person name="Liu T."/>
            <person name="Wang K."/>
        </authorList>
    </citation>
    <scope>NUCLEOTIDE SEQUENCE [LARGE SCALE GENOMIC DNA]</scope>
    <source>
        <strain evidence="1 2">XH.VA.1</strain>
    </source>
</reference>
<dbReference type="CDD" id="cd22257">
    <property type="entry name" value="AcrIF6-like"/>
    <property type="match status" value="1"/>
</dbReference>
<dbReference type="RefSeq" id="WP_107684129.1">
    <property type="nucleotide sequence ID" value="NZ_PZKL01000038.1"/>
</dbReference>
<accession>A0A2T4MZE2</accession>
<evidence type="ECO:0000313" key="2">
    <source>
        <dbReference type="Proteomes" id="UP000241986"/>
    </source>
</evidence>
<evidence type="ECO:0000313" key="1">
    <source>
        <dbReference type="EMBL" id="PTH79960.1"/>
    </source>
</evidence>